<dbReference type="Pfam" id="PF06175">
    <property type="entry name" value="MiaE"/>
    <property type="match status" value="1"/>
</dbReference>
<dbReference type="InterPro" id="IPR012347">
    <property type="entry name" value="Ferritin-like"/>
</dbReference>
<reference evidence="2" key="2">
    <citation type="journal article" date="2017" name="Plant Physiol. Biochem.">
        <title>Differential oxidative and antioxidative response of duckweed Lemna minor toward plant growth promoting/inhibiting bacteria.</title>
        <authorList>
            <person name="Ishizawa H."/>
            <person name="Kuroda M."/>
            <person name="Morikawa M."/>
            <person name="Ike M."/>
        </authorList>
    </citation>
    <scope>NUCLEOTIDE SEQUENCE [LARGE SCALE GENOMIC DNA]</scope>
    <source>
        <strain evidence="2">M6</strain>
    </source>
</reference>
<reference evidence="2" key="1">
    <citation type="journal article" date="2017" name="Biotechnol. Biofuels">
        <title>Evaluation of environmental bacterial communities as a factor affecting the growth of duckweed Lemna minor.</title>
        <authorList>
            <person name="Ishizawa H."/>
            <person name="Kuroda M."/>
            <person name="Morikawa M."/>
            <person name="Ike M."/>
        </authorList>
    </citation>
    <scope>NUCLEOTIDE SEQUENCE [LARGE SCALE GENOMIC DNA]</scope>
    <source>
        <strain evidence="2">M6</strain>
    </source>
</reference>
<sequence length="206" mass="23162">MRTDLDDILTFLGSATPPEWIEAALAHQDILLLDHKACEYKAASNAINLMAKYQTHAELVDAMSRLAREELVHHEQVMKLIKKRGIALRPLSAARYASGLRTMVRRSEPGMMTDILVISAFIEARSCERFAALYPHLDDELGKFYKGLLDSEGRHFRNYLKLAHLYGDADDVAARIDAIRPVEQALIHDPDPEFRFHSGLPALVAA</sequence>
<dbReference type="PIRSF" id="PIRSF020736">
    <property type="entry name" value="MiaE"/>
    <property type="match status" value="1"/>
</dbReference>
<organism evidence="1 2">
    <name type="scientific">Asticcacaulis excentricus</name>
    <dbReference type="NCBI Taxonomy" id="78587"/>
    <lineage>
        <taxon>Bacteria</taxon>
        <taxon>Pseudomonadati</taxon>
        <taxon>Pseudomonadota</taxon>
        <taxon>Alphaproteobacteria</taxon>
        <taxon>Caulobacterales</taxon>
        <taxon>Caulobacteraceae</taxon>
        <taxon>Asticcacaulis</taxon>
    </lineage>
</organism>
<dbReference type="GO" id="GO:0045301">
    <property type="term" value="F:tRNA 2-(methylsulfanyl)-N(6)-isopentenyladenosine(37) hydroxylase activity"/>
    <property type="evidence" value="ECO:0007669"/>
    <property type="project" value="InterPro"/>
</dbReference>
<dbReference type="SUPFAM" id="SSF47240">
    <property type="entry name" value="Ferritin-like"/>
    <property type="match status" value="1"/>
</dbReference>
<gene>
    <name evidence="1" type="ORF">EM6_2952</name>
</gene>
<dbReference type="InterPro" id="IPR010386">
    <property type="entry name" value="tRNA-Hydrxlase_MiaE"/>
</dbReference>
<dbReference type="CDD" id="cd07910">
    <property type="entry name" value="MiaE"/>
    <property type="match status" value="1"/>
</dbReference>
<dbReference type="Gene3D" id="1.20.1260.10">
    <property type="match status" value="1"/>
</dbReference>
<accession>A0A3G9G4S9</accession>
<keyword evidence="1" id="KW-0560">Oxidoreductase</keyword>
<dbReference type="EMBL" id="AP018828">
    <property type="protein sequence ID" value="BBF82320.1"/>
    <property type="molecule type" value="Genomic_DNA"/>
</dbReference>
<dbReference type="InterPro" id="IPR009078">
    <property type="entry name" value="Ferritin-like_SF"/>
</dbReference>
<proteinExistence type="predicted"/>
<dbReference type="AlphaFoldDB" id="A0A3G9G4S9"/>
<evidence type="ECO:0000313" key="1">
    <source>
        <dbReference type="EMBL" id="BBF82320.1"/>
    </source>
</evidence>
<dbReference type="GO" id="GO:0006400">
    <property type="term" value="P:tRNA modification"/>
    <property type="evidence" value="ECO:0007669"/>
    <property type="project" value="InterPro"/>
</dbReference>
<evidence type="ECO:0000313" key="2">
    <source>
        <dbReference type="Proteomes" id="UP000278756"/>
    </source>
</evidence>
<dbReference type="OrthoDB" id="9802518at2"/>
<dbReference type="RefSeq" id="WP_126423909.1">
    <property type="nucleotide sequence ID" value="NZ_AP018828.1"/>
</dbReference>
<dbReference type="Proteomes" id="UP000278756">
    <property type="component" value="Chromosome 2"/>
</dbReference>
<dbReference type="PANTHER" id="PTHR42637">
    <property type="entry name" value="TRNA-(MS[2]IO[6]A)-HYDROXYLASE"/>
    <property type="match status" value="1"/>
</dbReference>
<dbReference type="EC" id="1.-.-.-" evidence="1"/>
<protein>
    <submittedName>
        <fullName evidence="1">tRNA-(Ms[2]io[6]A)-hydroxylase</fullName>
        <ecNumber evidence="1">1.-.-.-</ecNumber>
    </submittedName>
</protein>
<dbReference type="PANTHER" id="PTHR42637:SF1">
    <property type="entry name" value="TRNA 2-(METHYLSULFANYL)-N(6)-ISOPENTENYLADENOSINE(37) HYDROXYLASE"/>
    <property type="match status" value="1"/>
</dbReference>
<name>A0A3G9G4S9_9CAUL</name>